<name>A0A835T8L3_CHLIN</name>
<accession>A0A835T8L3</accession>
<dbReference type="EMBL" id="JAEHOC010000014">
    <property type="protein sequence ID" value="KAG2435799.1"/>
    <property type="molecule type" value="Genomic_DNA"/>
</dbReference>
<dbReference type="Gene3D" id="1.10.3460.10">
    <property type="entry name" value="Chlorophyll a/b binding protein domain"/>
    <property type="match status" value="1"/>
</dbReference>
<keyword evidence="2" id="KW-1185">Reference proteome</keyword>
<comment type="caution">
    <text evidence="1">The sequence shown here is derived from an EMBL/GenBank/DDBJ whole genome shotgun (WGS) entry which is preliminary data.</text>
</comment>
<dbReference type="AlphaFoldDB" id="A0A835T8L3"/>
<dbReference type="SUPFAM" id="SSF103511">
    <property type="entry name" value="Chlorophyll a-b binding protein"/>
    <property type="match status" value="1"/>
</dbReference>
<sequence length="67" mass="7352">MALSMIAQRRAGAFSARQAPRAVRAQALTRPVWFPGNPAPAHLDGTLAGDYGFDPLFLGQEKETLRW</sequence>
<organism evidence="1 2">
    <name type="scientific">Chlamydomonas incerta</name>
    <dbReference type="NCBI Taxonomy" id="51695"/>
    <lineage>
        <taxon>Eukaryota</taxon>
        <taxon>Viridiplantae</taxon>
        <taxon>Chlorophyta</taxon>
        <taxon>core chlorophytes</taxon>
        <taxon>Chlorophyceae</taxon>
        <taxon>CS clade</taxon>
        <taxon>Chlamydomonadales</taxon>
        <taxon>Chlamydomonadaceae</taxon>
        <taxon>Chlamydomonas</taxon>
    </lineage>
</organism>
<dbReference type="OrthoDB" id="423598at2759"/>
<dbReference type="GO" id="GO:0009507">
    <property type="term" value="C:chloroplast"/>
    <property type="evidence" value="ECO:0007669"/>
    <property type="project" value="UniProtKB-SubCell"/>
</dbReference>
<evidence type="ECO:0000313" key="1">
    <source>
        <dbReference type="EMBL" id="KAG2435799.1"/>
    </source>
</evidence>
<reference evidence="1" key="1">
    <citation type="journal article" date="2020" name="bioRxiv">
        <title>Comparative genomics of Chlamydomonas.</title>
        <authorList>
            <person name="Craig R.J."/>
            <person name="Hasan A.R."/>
            <person name="Ness R.W."/>
            <person name="Keightley P.D."/>
        </authorList>
    </citation>
    <scope>NUCLEOTIDE SEQUENCE</scope>
    <source>
        <strain evidence="1">SAG 7.73</strain>
    </source>
</reference>
<proteinExistence type="predicted"/>
<evidence type="ECO:0008006" key="3">
    <source>
        <dbReference type="Google" id="ProtNLM"/>
    </source>
</evidence>
<gene>
    <name evidence="1" type="ORF">HXX76_006995</name>
</gene>
<dbReference type="Proteomes" id="UP000650467">
    <property type="component" value="Unassembled WGS sequence"/>
</dbReference>
<protein>
    <recommendedName>
        <fullName evidence="3">Chlorophyll a-b binding protein, chloroplastic</fullName>
    </recommendedName>
</protein>
<evidence type="ECO:0000313" key="2">
    <source>
        <dbReference type="Proteomes" id="UP000650467"/>
    </source>
</evidence>